<dbReference type="EMBL" id="JACHIW010000002">
    <property type="protein sequence ID" value="MBB5159702.1"/>
    <property type="molecule type" value="Genomic_DNA"/>
</dbReference>
<evidence type="ECO:0000313" key="2">
    <source>
        <dbReference type="EMBL" id="MBB5159702.1"/>
    </source>
</evidence>
<evidence type="ECO:0008006" key="4">
    <source>
        <dbReference type="Google" id="ProtNLM"/>
    </source>
</evidence>
<dbReference type="PANTHER" id="PTHR42305">
    <property type="entry name" value="MEMBRANE PROTEIN RV1733C-RELATED"/>
    <property type="match status" value="1"/>
</dbReference>
<proteinExistence type="predicted"/>
<keyword evidence="1" id="KW-0812">Transmembrane</keyword>
<keyword evidence="1" id="KW-0472">Membrane</keyword>
<feature type="transmembrane region" description="Helical" evidence="1">
    <location>
        <begin position="154"/>
        <end position="180"/>
    </location>
</feature>
<evidence type="ECO:0000313" key="3">
    <source>
        <dbReference type="Proteomes" id="UP000584374"/>
    </source>
</evidence>
<dbReference type="RefSeq" id="WP_184732236.1">
    <property type="nucleotide sequence ID" value="NZ_JACHIW010000002.1"/>
</dbReference>
<keyword evidence="3" id="KW-1185">Reference proteome</keyword>
<name>A0A840QAY3_9PSEU</name>
<evidence type="ECO:0000256" key="1">
    <source>
        <dbReference type="SAM" id="Phobius"/>
    </source>
</evidence>
<gene>
    <name evidence="2" type="ORF">BJ970_007301</name>
</gene>
<accession>A0A840QAY3</accession>
<reference evidence="2 3" key="1">
    <citation type="submission" date="2020-08" db="EMBL/GenBank/DDBJ databases">
        <title>Sequencing the genomes of 1000 actinobacteria strains.</title>
        <authorList>
            <person name="Klenk H.-P."/>
        </authorList>
    </citation>
    <scope>NUCLEOTIDE SEQUENCE [LARGE SCALE GENOMIC DNA]</scope>
    <source>
        <strain evidence="2 3">DSM 45584</strain>
    </source>
</reference>
<dbReference type="PANTHER" id="PTHR42305:SF1">
    <property type="entry name" value="MEMBRANE PROTEIN RV1733C-RELATED"/>
    <property type="match status" value="1"/>
</dbReference>
<comment type="caution">
    <text evidence="2">The sequence shown here is derived from an EMBL/GenBank/DDBJ whole genome shotgun (WGS) entry which is preliminary data.</text>
</comment>
<organism evidence="2 3">
    <name type="scientific">Saccharopolyspora phatthalungensis</name>
    <dbReference type="NCBI Taxonomy" id="664693"/>
    <lineage>
        <taxon>Bacteria</taxon>
        <taxon>Bacillati</taxon>
        <taxon>Actinomycetota</taxon>
        <taxon>Actinomycetes</taxon>
        <taxon>Pseudonocardiales</taxon>
        <taxon>Pseudonocardiaceae</taxon>
        <taxon>Saccharopolyspora</taxon>
    </lineage>
</organism>
<dbReference type="AlphaFoldDB" id="A0A840QAY3"/>
<keyword evidence="1" id="KW-1133">Transmembrane helix</keyword>
<sequence>MNRGCVPAGAGWLIHALGLTANPLRRRLDRVAAAAVLGVLIMALTAVPLVAIAWGNAAYQAGQRAAAVAAATRHTVDAVVTGQPTTQVLAVSPDAQVTSHRAEVRWTGADGAPRVETVEVPPGSVVGSKMPLWVDTSERIVAAPPGESQARGSAFGVAFGAILAGEALCVVLIAGVLAIANGCAERAWHREWEIIEPKWTRQG</sequence>
<feature type="transmembrane region" description="Helical" evidence="1">
    <location>
        <begin position="31"/>
        <end position="54"/>
    </location>
</feature>
<dbReference type="Proteomes" id="UP000584374">
    <property type="component" value="Unassembled WGS sequence"/>
</dbReference>
<protein>
    <recommendedName>
        <fullName evidence="4">Transmembrane protein</fullName>
    </recommendedName>
</protein>
<dbReference type="InterPro" id="IPR039708">
    <property type="entry name" value="MT1774/Rv1733c-like"/>
</dbReference>